<gene>
    <name evidence="2" type="ORF">JP75_20405</name>
</gene>
<dbReference type="RefSeq" id="WP_035086254.1">
    <property type="nucleotide sequence ID" value="NZ_JQGC01000024.1"/>
</dbReference>
<comment type="caution">
    <text evidence="2">The sequence shown here is derived from an EMBL/GenBank/DDBJ whole genome shotgun (WGS) entry which is preliminary data.</text>
</comment>
<dbReference type="STRING" id="46914.JP75_20405"/>
<dbReference type="AlphaFoldDB" id="A0A087LY32"/>
<feature type="transmembrane region" description="Helical" evidence="1">
    <location>
        <begin position="59"/>
        <end position="79"/>
    </location>
</feature>
<feature type="transmembrane region" description="Helical" evidence="1">
    <location>
        <begin position="131"/>
        <end position="153"/>
    </location>
</feature>
<dbReference type="OrthoDB" id="9831557at2"/>
<protein>
    <submittedName>
        <fullName evidence="2">Uncharacterized protein</fullName>
    </submittedName>
</protein>
<keyword evidence="1" id="KW-0472">Membrane</keyword>
<dbReference type="EMBL" id="JQGC01000024">
    <property type="protein sequence ID" value="KFL29535.1"/>
    <property type="molecule type" value="Genomic_DNA"/>
</dbReference>
<keyword evidence="1" id="KW-1133">Transmembrane helix</keyword>
<proteinExistence type="predicted"/>
<accession>A0A087LY32</accession>
<feature type="transmembrane region" description="Helical" evidence="1">
    <location>
        <begin position="91"/>
        <end position="110"/>
    </location>
</feature>
<sequence>MKKYTPIPADEVGHRAETDVRRRNSYFSRLRKFGEARFRPSGKSREGTRLHVTVDYIEALTSILLMIVSVGILLLTYAGVSMPLSESGEGLLGKAHALSFATIVAVLAWLGWKHIFSIVPRLRKRRMLTGILAGSIYALCITAIDAPFSVLALGGPTAVKLSMADTVESYEDITTAVAGQSSTAAQLVPVMTSQVARFASLADVEVATGAQSGSKGEGKVSETFRQVSTILGTLSTDIQGGMAQANKVQGEISTTLAEMKSYVFITGDIGERSRGVSIAADKIDRLLAQVRQYDYVLSIEATLSILENLVPDQGDASSDFEAVQNRELRVIAEMVKPVADSLRHALANLDGEAVAARPARPLDALEAIRAYWVALLPQWIASIFLDLSPLALLVIQLAGRREVEHLNNDHREGASK</sequence>
<keyword evidence="1" id="KW-0812">Transmembrane</keyword>
<evidence type="ECO:0000313" key="2">
    <source>
        <dbReference type="EMBL" id="KFL29535.1"/>
    </source>
</evidence>
<name>A0A087LY32_9HYPH</name>
<reference evidence="2 3" key="1">
    <citation type="submission" date="2014-08" db="EMBL/GenBank/DDBJ databases">
        <authorList>
            <person name="Hassan Y.I."/>
            <person name="Lepp D."/>
            <person name="Zhou T."/>
        </authorList>
    </citation>
    <scope>NUCLEOTIDE SEQUENCE [LARGE SCALE GENOMIC DNA]</scope>
    <source>
        <strain evidence="2 3">IFO13584</strain>
    </source>
</reference>
<evidence type="ECO:0000256" key="1">
    <source>
        <dbReference type="SAM" id="Phobius"/>
    </source>
</evidence>
<organism evidence="2 3">
    <name type="scientific">Devosia riboflavina</name>
    <dbReference type="NCBI Taxonomy" id="46914"/>
    <lineage>
        <taxon>Bacteria</taxon>
        <taxon>Pseudomonadati</taxon>
        <taxon>Pseudomonadota</taxon>
        <taxon>Alphaproteobacteria</taxon>
        <taxon>Hyphomicrobiales</taxon>
        <taxon>Devosiaceae</taxon>
        <taxon>Devosia</taxon>
    </lineage>
</organism>
<evidence type="ECO:0000313" key="3">
    <source>
        <dbReference type="Proteomes" id="UP000028981"/>
    </source>
</evidence>
<keyword evidence="3" id="KW-1185">Reference proteome</keyword>
<dbReference type="Proteomes" id="UP000028981">
    <property type="component" value="Unassembled WGS sequence"/>
</dbReference>